<keyword evidence="4 7" id="KW-0812">Transmembrane</keyword>
<dbReference type="AlphaFoldDB" id="A0A839EDY9"/>
<evidence type="ECO:0000256" key="1">
    <source>
        <dbReference type="ARBA" id="ARBA00004651"/>
    </source>
</evidence>
<evidence type="ECO:0000256" key="4">
    <source>
        <dbReference type="ARBA" id="ARBA00022692"/>
    </source>
</evidence>
<evidence type="ECO:0000313" key="10">
    <source>
        <dbReference type="EMBL" id="MBA8848464.1"/>
    </source>
</evidence>
<comment type="similarity">
    <text evidence="7">Belongs to the binding-protein-dependent transport system permease family.</text>
</comment>
<dbReference type="PROSITE" id="PS50928">
    <property type="entry name" value="ABC_TM1"/>
    <property type="match status" value="1"/>
</dbReference>
<feature type="domain" description="ABC transmembrane type-1" evidence="9">
    <location>
        <begin position="96"/>
        <end position="285"/>
    </location>
</feature>
<evidence type="ECO:0000256" key="2">
    <source>
        <dbReference type="ARBA" id="ARBA00022448"/>
    </source>
</evidence>
<dbReference type="SUPFAM" id="SSF161098">
    <property type="entry name" value="MetI-like"/>
    <property type="match status" value="1"/>
</dbReference>
<dbReference type="CDD" id="cd06261">
    <property type="entry name" value="TM_PBP2"/>
    <property type="match status" value="1"/>
</dbReference>
<evidence type="ECO:0000256" key="7">
    <source>
        <dbReference type="RuleBase" id="RU363032"/>
    </source>
</evidence>
<dbReference type="RefSeq" id="WP_182491258.1">
    <property type="nucleotide sequence ID" value="NZ_BAAAOV010000018.1"/>
</dbReference>
<feature type="transmembrane region" description="Helical" evidence="7">
    <location>
        <begin position="159"/>
        <end position="175"/>
    </location>
</feature>
<protein>
    <submittedName>
        <fullName evidence="10">Peptide/nickel transport system permease protein</fullName>
    </submittedName>
</protein>
<dbReference type="GO" id="GO:0005886">
    <property type="term" value="C:plasma membrane"/>
    <property type="evidence" value="ECO:0007669"/>
    <property type="project" value="UniProtKB-SubCell"/>
</dbReference>
<feature type="transmembrane region" description="Helical" evidence="7">
    <location>
        <begin position="259"/>
        <end position="281"/>
    </location>
</feature>
<dbReference type="Pfam" id="PF00528">
    <property type="entry name" value="BPD_transp_1"/>
    <property type="match status" value="1"/>
</dbReference>
<keyword evidence="5 7" id="KW-1133">Transmembrane helix</keyword>
<dbReference type="PANTHER" id="PTHR43386:SF25">
    <property type="entry name" value="PEPTIDE ABC TRANSPORTER PERMEASE PROTEIN"/>
    <property type="match status" value="1"/>
</dbReference>
<comment type="subcellular location">
    <subcellularLocation>
        <location evidence="1 7">Cell membrane</location>
        <topology evidence="1 7">Multi-pass membrane protein</topology>
    </subcellularLocation>
</comment>
<dbReference type="GO" id="GO:0055085">
    <property type="term" value="P:transmembrane transport"/>
    <property type="evidence" value="ECO:0007669"/>
    <property type="project" value="InterPro"/>
</dbReference>
<evidence type="ECO:0000256" key="3">
    <source>
        <dbReference type="ARBA" id="ARBA00022475"/>
    </source>
</evidence>
<evidence type="ECO:0000256" key="6">
    <source>
        <dbReference type="ARBA" id="ARBA00023136"/>
    </source>
</evidence>
<proteinExistence type="inferred from homology"/>
<evidence type="ECO:0000313" key="11">
    <source>
        <dbReference type="Proteomes" id="UP000585905"/>
    </source>
</evidence>
<keyword evidence="6 7" id="KW-0472">Membrane</keyword>
<organism evidence="10 11">
    <name type="scientific">Microcella alkalica</name>
    <dbReference type="NCBI Taxonomy" id="355930"/>
    <lineage>
        <taxon>Bacteria</taxon>
        <taxon>Bacillati</taxon>
        <taxon>Actinomycetota</taxon>
        <taxon>Actinomycetes</taxon>
        <taxon>Micrococcales</taxon>
        <taxon>Microbacteriaceae</taxon>
        <taxon>Microcella</taxon>
    </lineage>
</organism>
<reference evidence="10 11" key="1">
    <citation type="submission" date="2020-07" db="EMBL/GenBank/DDBJ databases">
        <title>Sequencing the genomes of 1000 actinobacteria strains.</title>
        <authorList>
            <person name="Klenk H.-P."/>
        </authorList>
    </citation>
    <scope>NUCLEOTIDE SEQUENCE [LARGE SCALE GENOMIC DNA]</scope>
    <source>
        <strain evidence="10 11">DSM 19663</strain>
    </source>
</reference>
<dbReference type="Gene3D" id="1.10.3720.10">
    <property type="entry name" value="MetI-like"/>
    <property type="match status" value="1"/>
</dbReference>
<keyword evidence="2 7" id="KW-0813">Transport</keyword>
<dbReference type="InterPro" id="IPR000515">
    <property type="entry name" value="MetI-like"/>
</dbReference>
<dbReference type="PANTHER" id="PTHR43386">
    <property type="entry name" value="OLIGOPEPTIDE TRANSPORT SYSTEM PERMEASE PROTEIN APPC"/>
    <property type="match status" value="1"/>
</dbReference>
<feature type="transmembrane region" description="Helical" evidence="7">
    <location>
        <begin position="100"/>
        <end position="123"/>
    </location>
</feature>
<keyword evidence="11" id="KW-1185">Reference proteome</keyword>
<feature type="transmembrane region" description="Helical" evidence="7">
    <location>
        <begin position="213"/>
        <end position="239"/>
    </location>
</feature>
<feature type="transmembrane region" description="Helical" evidence="7">
    <location>
        <begin position="34"/>
        <end position="56"/>
    </location>
</feature>
<sequence>MTAVVSRPGGVGAASPVGRGPARRRRHRLADRPWSLWLALSYVAVLAVAALAPGFLAPSSPTAVDYAAALLPPSLEHPFGTDESGRDLYTRIVHGAADSLSIGLGAAALAIVCAIALGALAALGPRPIAALVDRVIEVLFAFPTLLLALLLIAITGPSATTQIIAVGLGSAPGYARMVRGQIRQAAGSGYVEAAVALGHGRARILRRHVLPNALRPLVAVAALAVGQSIVWASSLSFLGLGVAPPSPEWGALLDAGRPYVIQAGWLIVIPGLVIVALALAATSIGRHLQHRLESGARA</sequence>
<dbReference type="InterPro" id="IPR035906">
    <property type="entry name" value="MetI-like_sf"/>
</dbReference>
<gene>
    <name evidence="10" type="ORF">FHX53_002068</name>
</gene>
<dbReference type="EMBL" id="JACGWX010000005">
    <property type="protein sequence ID" value="MBA8848464.1"/>
    <property type="molecule type" value="Genomic_DNA"/>
</dbReference>
<dbReference type="Proteomes" id="UP000585905">
    <property type="component" value="Unassembled WGS sequence"/>
</dbReference>
<comment type="caution">
    <text evidence="10">The sequence shown here is derived from an EMBL/GenBank/DDBJ whole genome shotgun (WGS) entry which is preliminary data.</text>
</comment>
<dbReference type="InterPro" id="IPR050366">
    <property type="entry name" value="BP-dependent_transpt_permease"/>
</dbReference>
<evidence type="ECO:0000256" key="8">
    <source>
        <dbReference type="SAM" id="MobiDB-lite"/>
    </source>
</evidence>
<evidence type="ECO:0000259" key="9">
    <source>
        <dbReference type="PROSITE" id="PS50928"/>
    </source>
</evidence>
<name>A0A839EDY9_9MICO</name>
<keyword evidence="3" id="KW-1003">Cell membrane</keyword>
<evidence type="ECO:0000256" key="5">
    <source>
        <dbReference type="ARBA" id="ARBA00022989"/>
    </source>
</evidence>
<feature type="transmembrane region" description="Helical" evidence="7">
    <location>
        <begin position="135"/>
        <end position="153"/>
    </location>
</feature>
<accession>A0A839EDY9</accession>
<feature type="region of interest" description="Disordered" evidence="8">
    <location>
        <begin position="1"/>
        <end position="24"/>
    </location>
</feature>